<evidence type="ECO:0000256" key="3">
    <source>
        <dbReference type="ARBA" id="ARBA00023224"/>
    </source>
</evidence>
<feature type="region of interest" description="Disordered" evidence="6">
    <location>
        <begin position="1"/>
        <end position="95"/>
    </location>
</feature>
<comment type="caution">
    <text evidence="7">The sequence shown here is derived from an EMBL/GenBank/DDBJ whole genome shotgun (WGS) entry which is preliminary data.</text>
</comment>
<dbReference type="GO" id="GO:0005525">
    <property type="term" value="F:GTP binding"/>
    <property type="evidence" value="ECO:0007669"/>
    <property type="project" value="UniProtKB-KW"/>
</dbReference>
<dbReference type="InterPro" id="IPR011025">
    <property type="entry name" value="GproteinA_insert"/>
</dbReference>
<keyword evidence="5" id="KW-0460">Magnesium</keyword>
<feature type="binding site" evidence="4">
    <location>
        <begin position="1000"/>
        <end position="1001"/>
    </location>
    <ligand>
        <name>GTP</name>
        <dbReference type="ChEBI" id="CHEBI:37565"/>
    </ligand>
</feature>
<dbReference type="CDD" id="cd00066">
    <property type="entry name" value="G-alpha"/>
    <property type="match status" value="1"/>
</dbReference>
<feature type="compositionally biased region" description="Basic and acidic residues" evidence="6">
    <location>
        <begin position="528"/>
        <end position="543"/>
    </location>
</feature>
<feature type="compositionally biased region" description="Polar residues" evidence="6">
    <location>
        <begin position="1"/>
        <end position="20"/>
    </location>
</feature>
<dbReference type="PANTHER" id="PTHR10218">
    <property type="entry name" value="GTP-BINDING PROTEIN ALPHA SUBUNIT"/>
    <property type="match status" value="1"/>
</dbReference>
<feature type="binding site" evidence="4">
    <location>
        <begin position="1137"/>
        <end position="1140"/>
    </location>
    <ligand>
        <name>GTP</name>
        <dbReference type="ChEBI" id="CHEBI:37565"/>
    </ligand>
</feature>
<dbReference type="SMART" id="SM00275">
    <property type="entry name" value="G_alpha"/>
    <property type="match status" value="1"/>
</dbReference>
<sequence>MVMSSSGSGTDRTKLSSLETDSTEGKLGGQTCVDGERVELPETPRSPKSPRARESGLVVRLFPNPPQIFGAPWIEPVTRENDKQRDAKETLAQSELRPLEAEALSLSRMLKSLEPQEFSFPTPGLSIEPESPPSTPETYIKTSSENYASQTAYGRTDDSTLPRSPRSPRGGFLSGAREKNDLVHAFSTGNFGNTVLSPTKSPVRRRTPSGFTFSSSRGSTPSSSFGSASELQFPVVLQSPASPEPLLRPGSPLKWNSRVLPVEDTPVPEGVRETPVQGLLARNSSFATYVPYNVSTKLSFDAVVDERTGSNSARDLSVIVQKLQQQGYGNLEDETKMLSTMLPASFTSIDPERLDFSFADEYRGPPISHVVPKANPLDFTAGRSSQDAYTPSYAVAPPSPVGGSVPKTSRRTVPPLTLPSAEIAASSSLFATPVSFASEAGSESPRLKRPPRSRKGTSEVPQLAREQMFGDIRSTDSSSPDSGPEIHTRARRNSVDYAPSDKDYSLSKSHSFRDGREMLSLSKSESGLYKKDPTGYTGDDSRRQPGQRTRSASLPGIEQSNYGSSQNMGSHRSSSNHNQPETPPQQRKKGECWLCRKGHWLTDKEACLVCNAKYCYNCILTAMESMPEGRKCRQCIGKLVSDARRAYIGKPSRLLNRLLSPQEVQQIMKAEKECAANQLKPEQVWVNDRQLNAEELATLLGCPNPPQKLKPGRYWYDKQCGLWGKDGERPDKLISPDLKVGGSLSEKASKGTTQVYMNGRELGRLELKMLKFAGVHCTPKTHLWVDADGSYVEEGQKKSKGNIWKKTSIRFLYPFFSMPTPSPSPRSTKEDSRDSSEIYFSDYLAQNKVHKLLLLGHEGSGRSTVFKQIKFLFKDGFEPEEKQKMKSMIQCNIFRYASILLEGRERFEEDDDELVGRTSYGSANYSADSESTGVRRNIYALDERLKKQADFFLEVMAEGELEAFFPASSREYAPLVEELWRDPAMKATYRRRDELTGLPDSADYFLDKVTEFSSNEYVPSDEDIILAEGLAQGSGLAEVEFSLDDNKMALYQDSESSSPERYQLIKVGGNGMAEGCKWLDMFEDVHAVIFCVAISDYDQVCPDVDGVLRSKLRQTELFDSVLKHPILREKPFVLLLNKYDLFEDKFCKDVPLTTCEWFTDFKPVGASQMTPQMQAQLAYTYVVHKYKETFSASGHKVFTFKLVATEQEKVLGAFQYVREILKWKDSSAWDVEESSYSTDLSSYSQHMLSAGQDDQHAER</sequence>
<dbReference type="SUPFAM" id="SSF47895">
    <property type="entry name" value="Transducin (alpha subunit), insertion domain"/>
    <property type="match status" value="1"/>
</dbReference>
<feature type="binding site" evidence="5">
    <location>
        <position position="863"/>
    </location>
    <ligand>
        <name>Mg(2+)</name>
        <dbReference type="ChEBI" id="CHEBI:18420"/>
    </ligand>
</feature>
<feature type="compositionally biased region" description="Polar residues" evidence="6">
    <location>
        <begin position="544"/>
        <end position="580"/>
    </location>
</feature>
<dbReference type="Proteomes" id="UP001633002">
    <property type="component" value="Unassembled WGS sequence"/>
</dbReference>
<feature type="region of interest" description="Disordered" evidence="6">
    <location>
        <begin position="196"/>
        <end position="227"/>
    </location>
</feature>
<gene>
    <name evidence="7" type="ORF">R1sor_009720</name>
</gene>
<dbReference type="AlphaFoldDB" id="A0ABD3I210"/>
<organism evidence="7 8">
    <name type="scientific">Riccia sorocarpa</name>
    <dbReference type="NCBI Taxonomy" id="122646"/>
    <lineage>
        <taxon>Eukaryota</taxon>
        <taxon>Viridiplantae</taxon>
        <taxon>Streptophyta</taxon>
        <taxon>Embryophyta</taxon>
        <taxon>Marchantiophyta</taxon>
        <taxon>Marchantiopsida</taxon>
        <taxon>Marchantiidae</taxon>
        <taxon>Marchantiales</taxon>
        <taxon>Ricciaceae</taxon>
        <taxon>Riccia</taxon>
    </lineage>
</organism>
<dbReference type="InterPro" id="IPR001019">
    <property type="entry name" value="Gprotein_alpha_su"/>
</dbReference>
<dbReference type="PRINTS" id="PR00318">
    <property type="entry name" value="GPROTEINA"/>
</dbReference>
<evidence type="ECO:0000256" key="6">
    <source>
        <dbReference type="SAM" id="MobiDB-lite"/>
    </source>
</evidence>
<keyword evidence="3" id="KW-0807">Transducer</keyword>
<evidence type="ECO:0000256" key="4">
    <source>
        <dbReference type="PIRSR" id="PIRSR601019-1"/>
    </source>
</evidence>
<dbReference type="PROSITE" id="PS51882">
    <property type="entry name" value="G_ALPHA"/>
    <property type="match status" value="1"/>
</dbReference>
<keyword evidence="1 4" id="KW-0547">Nucleotide-binding</keyword>
<keyword evidence="8" id="KW-1185">Reference proteome</keyword>
<feature type="compositionally biased region" description="Basic and acidic residues" evidence="6">
    <location>
        <begin position="499"/>
        <end position="517"/>
    </location>
</feature>
<proteinExistence type="predicted"/>
<dbReference type="Pfam" id="PF00503">
    <property type="entry name" value="G-alpha"/>
    <property type="match status" value="1"/>
</dbReference>
<evidence type="ECO:0000313" key="7">
    <source>
        <dbReference type="EMBL" id="KAL3695644.1"/>
    </source>
</evidence>
<feature type="region of interest" description="Disordered" evidence="6">
    <location>
        <begin position="369"/>
        <end position="413"/>
    </location>
</feature>
<keyword evidence="5" id="KW-0479">Metal-binding</keyword>
<dbReference type="GO" id="GO:0007165">
    <property type="term" value="P:signal transduction"/>
    <property type="evidence" value="ECO:0007669"/>
    <property type="project" value="UniProtKB-KW"/>
</dbReference>
<feature type="compositionally biased region" description="Basic and acidic residues" evidence="6">
    <location>
        <begin position="77"/>
        <end position="89"/>
    </location>
</feature>
<evidence type="ECO:0000256" key="1">
    <source>
        <dbReference type="ARBA" id="ARBA00022741"/>
    </source>
</evidence>
<evidence type="ECO:0000256" key="2">
    <source>
        <dbReference type="ARBA" id="ARBA00023134"/>
    </source>
</evidence>
<feature type="compositionally biased region" description="Low complexity" evidence="6">
    <location>
        <begin position="208"/>
        <end position="227"/>
    </location>
</feature>
<dbReference type="EMBL" id="JBJQOH010000002">
    <property type="protein sequence ID" value="KAL3695644.1"/>
    <property type="molecule type" value="Genomic_DNA"/>
</dbReference>
<reference evidence="7 8" key="1">
    <citation type="submission" date="2024-09" db="EMBL/GenBank/DDBJ databases">
        <title>Chromosome-scale assembly of Riccia sorocarpa.</title>
        <authorList>
            <person name="Paukszto L."/>
        </authorList>
    </citation>
    <scope>NUCLEOTIDE SEQUENCE [LARGE SCALE GENOMIC DNA]</scope>
    <source>
        <strain evidence="7">LP-2024</strain>
        <tissue evidence="7">Aerial parts of the thallus</tissue>
    </source>
</reference>
<dbReference type="FunFam" id="3.40.50.300:FF:000720">
    <property type="entry name" value="Guanine nucleotide-binding protein G(k) subunit alpha"/>
    <property type="match status" value="1"/>
</dbReference>
<dbReference type="Gene3D" id="3.40.50.300">
    <property type="entry name" value="P-loop containing nucleotide triphosphate hydrolases"/>
    <property type="match status" value="1"/>
</dbReference>
<accession>A0ABD3I210</accession>
<evidence type="ECO:0000256" key="5">
    <source>
        <dbReference type="PIRSR" id="PIRSR601019-2"/>
    </source>
</evidence>
<evidence type="ECO:0000313" key="8">
    <source>
        <dbReference type="Proteomes" id="UP001633002"/>
    </source>
</evidence>
<name>A0ABD3I210_9MARC</name>
<dbReference type="InterPro" id="IPR027417">
    <property type="entry name" value="P-loop_NTPase"/>
</dbReference>
<feature type="binding site" evidence="4">
    <location>
        <position position="1204"/>
    </location>
    <ligand>
        <name>GTP</name>
        <dbReference type="ChEBI" id="CHEBI:37565"/>
    </ligand>
</feature>
<protein>
    <submittedName>
        <fullName evidence="7">Uncharacterized protein</fullName>
    </submittedName>
</protein>
<dbReference type="SUPFAM" id="SSF52540">
    <property type="entry name" value="P-loop containing nucleoside triphosphate hydrolases"/>
    <property type="match status" value="1"/>
</dbReference>
<dbReference type="Gene3D" id="1.10.400.10">
    <property type="entry name" value="GI Alpha 1, domain 2-like"/>
    <property type="match status" value="1"/>
</dbReference>
<dbReference type="PANTHER" id="PTHR10218:SF334">
    <property type="entry name" value="EXTRA-LARGE GUANINE NUCLEOTIDE-BINDING PROTEIN 3"/>
    <property type="match status" value="1"/>
</dbReference>
<feature type="compositionally biased region" description="Polar residues" evidence="6">
    <location>
        <begin position="140"/>
        <end position="153"/>
    </location>
</feature>
<keyword evidence="2 4" id="KW-0342">GTP-binding</keyword>
<feature type="region of interest" description="Disordered" evidence="6">
    <location>
        <begin position="436"/>
        <end position="588"/>
    </location>
</feature>
<feature type="region of interest" description="Disordered" evidence="6">
    <location>
        <begin position="120"/>
        <end position="176"/>
    </location>
</feature>